<evidence type="ECO:0000256" key="1">
    <source>
        <dbReference type="SAM" id="SignalP"/>
    </source>
</evidence>
<comment type="caution">
    <text evidence="2">The sequence shown here is derived from an EMBL/GenBank/DDBJ whole genome shotgun (WGS) entry which is preliminary data.</text>
</comment>
<dbReference type="EMBL" id="NTJZ01000005">
    <property type="protein sequence ID" value="PDH33965.1"/>
    <property type="molecule type" value="Genomic_DNA"/>
</dbReference>
<gene>
    <name evidence="2" type="ORF">CNF02_06305</name>
</gene>
<proteinExistence type="predicted"/>
<feature type="chain" id="PRO_5013309253" evidence="1">
    <location>
        <begin position="26"/>
        <end position="326"/>
    </location>
</feature>
<accession>A0A2A5WBP9</accession>
<organism evidence="2 3">
    <name type="scientific">OM182 bacterium MED-G28</name>
    <dbReference type="NCBI Taxonomy" id="1986256"/>
    <lineage>
        <taxon>Bacteria</taxon>
        <taxon>Pseudomonadati</taxon>
        <taxon>Pseudomonadota</taxon>
        <taxon>Gammaproteobacteria</taxon>
        <taxon>OMG group</taxon>
        <taxon>OM182 clade</taxon>
    </lineage>
</organism>
<dbReference type="Proteomes" id="UP000219329">
    <property type="component" value="Unassembled WGS sequence"/>
</dbReference>
<reference evidence="2 3" key="1">
    <citation type="submission" date="2017-08" db="EMBL/GenBank/DDBJ databases">
        <title>Fine stratification of microbial communities through a metagenomic profile of the photic zone.</title>
        <authorList>
            <person name="Haro-Moreno J.M."/>
            <person name="Lopez-Perez M."/>
            <person name="De La Torre J."/>
            <person name="Picazo A."/>
            <person name="Camacho A."/>
            <person name="Rodriguez-Valera F."/>
        </authorList>
    </citation>
    <scope>NUCLEOTIDE SEQUENCE [LARGE SCALE GENOMIC DNA]</scope>
    <source>
        <strain evidence="2">MED-G28</strain>
    </source>
</reference>
<feature type="signal peptide" evidence="1">
    <location>
        <begin position="1"/>
        <end position="25"/>
    </location>
</feature>
<sequence length="326" mass="37187">MLKRQFIAFVGSLIIGTLGPFTANAQLPDQNGDSYLTKLTPWGDPNIQGVWDRRTITPLERPERFAGTAFFTPEQIRAYERESAAREDGRPLDLGRGGISVHDPDDLDYGSNVVATGQTSLVVNPSNGRIPAYTEAATARAAIANRARETRGPADSWTDRTLNERCITWGIPQSMLPQAYNNNLKIIQTADYVMLYIEMVHDVRIIPIDERPHLPEAIKQWHGDSRGYWEEDTLVVRTKSFSPKSSFRRANVNLEIEERFRRNDEDLMEYSLTIMDDTTWERDWTISYPMIRGDQPIFEFACHEGNHGLRNILSVARNLEKQSTEK</sequence>
<keyword evidence="1" id="KW-0732">Signal</keyword>
<evidence type="ECO:0000313" key="3">
    <source>
        <dbReference type="Proteomes" id="UP000219329"/>
    </source>
</evidence>
<protein>
    <submittedName>
        <fullName evidence="2">Uncharacterized protein</fullName>
    </submittedName>
</protein>
<evidence type="ECO:0000313" key="2">
    <source>
        <dbReference type="EMBL" id="PDH33965.1"/>
    </source>
</evidence>
<name>A0A2A5WBP9_9GAMM</name>
<dbReference type="AlphaFoldDB" id="A0A2A5WBP9"/>